<feature type="non-terminal residue" evidence="2">
    <location>
        <position position="1"/>
    </location>
</feature>
<reference evidence="2" key="1">
    <citation type="submission" date="2020-02" db="EMBL/GenBank/DDBJ databases">
        <authorList>
            <person name="Meier V. D."/>
        </authorList>
    </citation>
    <scope>NUCLEOTIDE SEQUENCE</scope>
    <source>
        <strain evidence="2">AVDCRST_MAG01</strain>
    </source>
</reference>
<organism evidence="2">
    <name type="scientific">uncultured Rubrobacteraceae bacterium</name>
    <dbReference type="NCBI Taxonomy" id="349277"/>
    <lineage>
        <taxon>Bacteria</taxon>
        <taxon>Bacillati</taxon>
        <taxon>Actinomycetota</taxon>
        <taxon>Rubrobacteria</taxon>
        <taxon>Rubrobacterales</taxon>
        <taxon>Rubrobacteraceae</taxon>
        <taxon>environmental samples</taxon>
    </lineage>
</organism>
<accession>A0A6J4PWT3</accession>
<dbReference type="AlphaFoldDB" id="A0A6J4PWT3"/>
<feature type="region of interest" description="Disordered" evidence="1">
    <location>
        <begin position="1"/>
        <end position="113"/>
    </location>
</feature>
<name>A0A6J4PWT3_9ACTN</name>
<proteinExistence type="predicted"/>
<dbReference type="EMBL" id="CADCUW010000349">
    <property type="protein sequence ID" value="CAA9425830.1"/>
    <property type="molecule type" value="Genomic_DNA"/>
</dbReference>
<gene>
    <name evidence="2" type="ORF">AVDCRST_MAG01-01-2591</name>
</gene>
<sequence length="134" mass="14742">GGRGRPTDDGSLRRRPAWGSLQEALLRRRGRGVGGHRSRCRRTGRGRGLDRPPPHGGVQGTSGTQEHDRRRRPGGGRVRLRRRARGRVRGSGRHRQGGEGALRRGLRPAGWRDLGGTHLPVLGALDAATWRRPL</sequence>
<evidence type="ECO:0000256" key="1">
    <source>
        <dbReference type="SAM" id="MobiDB-lite"/>
    </source>
</evidence>
<feature type="non-terminal residue" evidence="2">
    <location>
        <position position="134"/>
    </location>
</feature>
<feature type="compositionally biased region" description="Basic residues" evidence="1">
    <location>
        <begin position="27"/>
        <end position="45"/>
    </location>
</feature>
<feature type="compositionally biased region" description="Basic residues" evidence="1">
    <location>
        <begin position="69"/>
        <end position="95"/>
    </location>
</feature>
<protein>
    <submittedName>
        <fullName evidence="2">Uncharacterized protein</fullName>
    </submittedName>
</protein>
<evidence type="ECO:0000313" key="2">
    <source>
        <dbReference type="EMBL" id="CAA9425830.1"/>
    </source>
</evidence>
<feature type="compositionally biased region" description="Basic and acidic residues" evidence="1">
    <location>
        <begin position="1"/>
        <end position="12"/>
    </location>
</feature>